<feature type="binding site" description="covalent" evidence="13">
    <location>
        <position position="92"/>
    </location>
    <ligand>
        <name>heme</name>
        <dbReference type="ChEBI" id="CHEBI:30413"/>
        <label>2</label>
    </ligand>
</feature>
<keyword evidence="6 15" id="KW-0812">Transmembrane</keyword>
<evidence type="ECO:0000256" key="10">
    <source>
        <dbReference type="ARBA" id="ARBA00023004"/>
    </source>
</evidence>
<evidence type="ECO:0000256" key="2">
    <source>
        <dbReference type="ARBA" id="ARBA00007395"/>
    </source>
</evidence>
<feature type="binding site" description="axial binding residue" evidence="14">
    <location>
        <position position="115"/>
    </location>
    <ligand>
        <name>heme</name>
        <dbReference type="ChEBI" id="CHEBI:30413"/>
        <label>1</label>
    </ligand>
    <ligandPart>
        <name>Fe</name>
        <dbReference type="ChEBI" id="CHEBI:18248"/>
    </ligandPart>
</feature>
<dbReference type="GO" id="GO:0019333">
    <property type="term" value="P:denitrification pathway"/>
    <property type="evidence" value="ECO:0007669"/>
    <property type="project" value="InterPro"/>
</dbReference>
<dbReference type="Pfam" id="PF03264">
    <property type="entry name" value="Cytochrom_NNT"/>
    <property type="match status" value="1"/>
</dbReference>
<evidence type="ECO:0000256" key="12">
    <source>
        <dbReference type="PIRNR" id="PIRNR000013"/>
    </source>
</evidence>
<keyword evidence="11 15" id="KW-0472">Membrane</keyword>
<evidence type="ECO:0000256" key="5">
    <source>
        <dbReference type="ARBA" id="ARBA00022617"/>
    </source>
</evidence>
<feature type="domain" description="NapC/NirT cytochrome c N-terminal" evidence="16">
    <location>
        <begin position="26"/>
        <end position="196"/>
    </location>
</feature>
<dbReference type="PANTHER" id="PTHR30333:SF3">
    <property type="entry name" value="CYTOCHROME C-TYPE PROTEIN TORY"/>
    <property type="match status" value="1"/>
</dbReference>
<feature type="binding site" description="covalent" evidence="13">
    <location>
        <position position="185"/>
    </location>
    <ligand>
        <name>heme</name>
        <dbReference type="ChEBI" id="CHEBI:30413"/>
        <label>4</label>
    </ligand>
</feature>
<evidence type="ECO:0000256" key="14">
    <source>
        <dbReference type="PIRSR" id="PIRSR000013-2"/>
    </source>
</evidence>
<keyword evidence="7 12" id="KW-0479">Metal-binding</keyword>
<keyword evidence="18" id="KW-1185">Reference proteome</keyword>
<dbReference type="GO" id="GO:0009061">
    <property type="term" value="P:anaerobic respiration"/>
    <property type="evidence" value="ECO:0007669"/>
    <property type="project" value="TreeGrafter"/>
</dbReference>
<comment type="caution">
    <text evidence="17">The sequence shown here is derived from an EMBL/GenBank/DDBJ whole genome shotgun (WGS) entry which is preliminary data.</text>
</comment>
<feature type="binding site" description="axial binding residue" evidence="14">
    <location>
        <position position="68"/>
    </location>
    <ligand>
        <name>heme</name>
        <dbReference type="ChEBI" id="CHEBI:30413"/>
        <label>1</label>
    </ligand>
    <ligandPart>
        <name>Fe</name>
        <dbReference type="ChEBI" id="CHEBI:18248"/>
    </ligandPart>
</feature>
<evidence type="ECO:0000259" key="16">
    <source>
        <dbReference type="Pfam" id="PF03264"/>
    </source>
</evidence>
<dbReference type="InterPro" id="IPR051174">
    <property type="entry name" value="Cytochrome_c-type_ET"/>
</dbReference>
<gene>
    <name evidence="17" type="ORF">G3I74_08265</name>
</gene>
<feature type="binding site" description="covalent" evidence="13">
    <location>
        <position position="153"/>
    </location>
    <ligand>
        <name>heme</name>
        <dbReference type="ChEBI" id="CHEBI:30413"/>
        <label>3</label>
    </ligand>
</feature>
<dbReference type="Proteomes" id="UP000484885">
    <property type="component" value="Unassembled WGS sequence"/>
</dbReference>
<dbReference type="InterPro" id="IPR036280">
    <property type="entry name" value="Multihaem_cyt_sf"/>
</dbReference>
<keyword evidence="9 15" id="KW-1133">Transmembrane helix</keyword>
<evidence type="ECO:0000256" key="9">
    <source>
        <dbReference type="ARBA" id="ARBA00022989"/>
    </source>
</evidence>
<name>A0A845UYD0_9GAMM</name>
<feature type="binding site" description="covalent" evidence="13">
    <location>
        <position position="65"/>
    </location>
    <ligand>
        <name>heme</name>
        <dbReference type="ChEBI" id="CHEBI:30413"/>
        <label>1</label>
    </ligand>
</feature>
<feature type="binding site" description="covalent" evidence="13">
    <location>
        <position position="62"/>
    </location>
    <ligand>
        <name>heme</name>
        <dbReference type="ChEBI" id="CHEBI:30413"/>
        <label>1</label>
    </ligand>
</feature>
<feature type="binding site" description="axial binding residue" evidence="14">
    <location>
        <position position="189"/>
    </location>
    <ligand>
        <name>heme</name>
        <dbReference type="ChEBI" id="CHEBI:30413"/>
        <label>4</label>
    </ligand>
    <ligandPart>
        <name>Fe</name>
        <dbReference type="ChEBI" id="CHEBI:18248"/>
    </ligandPart>
</feature>
<evidence type="ECO:0000256" key="11">
    <source>
        <dbReference type="ARBA" id="ARBA00023136"/>
    </source>
</evidence>
<dbReference type="GO" id="GO:0046872">
    <property type="term" value="F:metal ion binding"/>
    <property type="evidence" value="ECO:0007669"/>
    <property type="project" value="UniProtKB-KW"/>
</dbReference>
<dbReference type="InterPro" id="IPR024717">
    <property type="entry name" value="NapC/NirT/NrfH"/>
</dbReference>
<feature type="binding site" description="covalent" evidence="13">
    <location>
        <position position="95"/>
    </location>
    <ligand>
        <name>heme</name>
        <dbReference type="ChEBI" id="CHEBI:30413"/>
        <label>2</label>
    </ligand>
</feature>
<dbReference type="GO" id="GO:0009055">
    <property type="term" value="F:electron transfer activity"/>
    <property type="evidence" value="ECO:0007669"/>
    <property type="project" value="TreeGrafter"/>
</dbReference>
<feature type="binding site" description="axial binding residue" evidence="14">
    <location>
        <position position="157"/>
    </location>
    <ligand>
        <name>heme</name>
        <dbReference type="ChEBI" id="CHEBI:30413"/>
        <label>3</label>
    </ligand>
    <ligandPart>
        <name>Fe</name>
        <dbReference type="ChEBI" id="CHEBI:18248"/>
    </ligandPart>
</feature>
<organism evidence="17 18">
    <name type="scientific">Wenzhouxiangella limi</name>
    <dbReference type="NCBI Taxonomy" id="2707351"/>
    <lineage>
        <taxon>Bacteria</taxon>
        <taxon>Pseudomonadati</taxon>
        <taxon>Pseudomonadota</taxon>
        <taxon>Gammaproteobacteria</taxon>
        <taxon>Chromatiales</taxon>
        <taxon>Wenzhouxiangellaceae</taxon>
        <taxon>Wenzhouxiangella</taxon>
    </lineage>
</organism>
<evidence type="ECO:0000256" key="15">
    <source>
        <dbReference type="SAM" id="Phobius"/>
    </source>
</evidence>
<dbReference type="GO" id="GO:0020037">
    <property type="term" value="F:heme binding"/>
    <property type="evidence" value="ECO:0007669"/>
    <property type="project" value="InterPro"/>
</dbReference>
<evidence type="ECO:0000256" key="6">
    <source>
        <dbReference type="ARBA" id="ARBA00022692"/>
    </source>
</evidence>
<evidence type="ECO:0000256" key="4">
    <source>
        <dbReference type="ARBA" id="ARBA00022475"/>
    </source>
</evidence>
<dbReference type="InterPro" id="IPR038266">
    <property type="entry name" value="NapC/NirT_cytc_sf"/>
</dbReference>
<comment type="PTM">
    <text evidence="12">Binds 4 heme groups per subunit.</text>
</comment>
<evidence type="ECO:0000256" key="1">
    <source>
        <dbReference type="ARBA" id="ARBA00004162"/>
    </source>
</evidence>
<feature type="binding site" description="axial binding residue" evidence="14">
    <location>
        <position position="194"/>
    </location>
    <ligand>
        <name>heme</name>
        <dbReference type="ChEBI" id="CHEBI:30413"/>
        <label>2</label>
    </ligand>
    <ligandPart>
        <name>Fe</name>
        <dbReference type="ChEBI" id="CHEBI:18248"/>
    </ligandPart>
</feature>
<reference evidence="17 18" key="1">
    <citation type="submission" date="2020-02" db="EMBL/GenBank/DDBJ databases">
        <authorList>
            <person name="Zhang X.-Y."/>
        </authorList>
    </citation>
    <scope>NUCLEOTIDE SEQUENCE [LARGE SCALE GENOMIC DNA]</scope>
    <source>
        <strain evidence="17 18">C33</strain>
    </source>
</reference>
<feature type="binding site" description="covalent" evidence="13">
    <location>
        <position position="188"/>
    </location>
    <ligand>
        <name>heme</name>
        <dbReference type="ChEBI" id="CHEBI:30413"/>
        <label>4</label>
    </ligand>
</feature>
<dbReference type="RefSeq" id="WP_164211107.1">
    <property type="nucleotide sequence ID" value="NZ_JAAGSC010000040.1"/>
</dbReference>
<feature type="binding site" description="axial binding residue" evidence="14">
    <location>
        <position position="96"/>
    </location>
    <ligand>
        <name>heme</name>
        <dbReference type="ChEBI" id="CHEBI:30413"/>
        <label>2</label>
    </ligand>
    <ligandPart>
        <name>Fe</name>
        <dbReference type="ChEBI" id="CHEBI:18248"/>
    </ligandPart>
</feature>
<dbReference type="GO" id="GO:0005886">
    <property type="term" value="C:plasma membrane"/>
    <property type="evidence" value="ECO:0007669"/>
    <property type="project" value="UniProtKB-SubCell"/>
</dbReference>
<comment type="similarity">
    <text evidence="2">Belongs to the NapC/NirT/NrfH family.</text>
</comment>
<keyword evidence="5 12" id="KW-0349">Heme</keyword>
<sequence>MAEQGNRPNFIVRFFRWVWNLFTQPAAKVGAGILVIIGVVVGIAGWQTKMTVIDATSSTAFCTSCHEMEAFVLPAVAEGPHWNNASGVRAECKDCHVPDEYFPKMGVKINAGLVELPAHFMGKISTQEKYDDYRPTMAHSVWEKMKANDSRECRNCHEWEAMAEDGQSRPAWMLHQRAQEEGQTCIDCHDGVAHGMSRRDYEKQAETAAGGL</sequence>
<dbReference type="AlphaFoldDB" id="A0A845UYD0"/>
<feature type="transmembrane region" description="Helical" evidence="15">
    <location>
        <begin position="26"/>
        <end position="46"/>
    </location>
</feature>
<proteinExistence type="inferred from homology"/>
<comment type="cofactor">
    <cofactor evidence="13">
        <name>heme</name>
        <dbReference type="ChEBI" id="CHEBI:30413"/>
    </cofactor>
    <text evidence="13">Binds 4 heme groups per subunit.</text>
</comment>
<evidence type="ECO:0000313" key="17">
    <source>
        <dbReference type="EMBL" id="NDY95718.1"/>
    </source>
</evidence>
<dbReference type="PANTHER" id="PTHR30333">
    <property type="entry name" value="CYTOCHROME C-TYPE PROTEIN"/>
    <property type="match status" value="1"/>
</dbReference>
<dbReference type="InterPro" id="IPR005126">
    <property type="entry name" value="NapC/NirT_cyt_c_N"/>
</dbReference>
<evidence type="ECO:0000256" key="3">
    <source>
        <dbReference type="ARBA" id="ARBA00022448"/>
    </source>
</evidence>
<protein>
    <recommendedName>
        <fullName evidence="12">Cytochrome c-type protein</fullName>
    </recommendedName>
</protein>
<dbReference type="EMBL" id="JAAGSC010000040">
    <property type="protein sequence ID" value="NDY95718.1"/>
    <property type="molecule type" value="Genomic_DNA"/>
</dbReference>
<evidence type="ECO:0000256" key="7">
    <source>
        <dbReference type="ARBA" id="ARBA00022723"/>
    </source>
</evidence>
<evidence type="ECO:0000256" key="13">
    <source>
        <dbReference type="PIRSR" id="PIRSR000013-1"/>
    </source>
</evidence>
<dbReference type="PIRSF" id="PIRSF000013">
    <property type="entry name" value="4_hem_cytochrm_NapC"/>
    <property type="match status" value="1"/>
</dbReference>
<dbReference type="Gene3D" id="1.10.3820.10">
    <property type="entry name" value="Di-heme elbow motif domain"/>
    <property type="match status" value="1"/>
</dbReference>
<dbReference type="SUPFAM" id="SSF48695">
    <property type="entry name" value="Multiheme cytochromes"/>
    <property type="match status" value="1"/>
</dbReference>
<comment type="subcellular location">
    <subcellularLocation>
        <location evidence="1">Cell membrane</location>
        <topology evidence="1">Single-pass membrane protein</topology>
    </subcellularLocation>
</comment>
<evidence type="ECO:0000313" key="18">
    <source>
        <dbReference type="Proteomes" id="UP000484885"/>
    </source>
</evidence>
<accession>A0A845UYD0</accession>
<evidence type="ECO:0000256" key="8">
    <source>
        <dbReference type="ARBA" id="ARBA00022982"/>
    </source>
</evidence>
<keyword evidence="8 12" id="KW-0249">Electron transport</keyword>
<feature type="binding site" description="covalent" evidence="13">
    <location>
        <position position="156"/>
    </location>
    <ligand>
        <name>heme</name>
        <dbReference type="ChEBI" id="CHEBI:30413"/>
        <label>3</label>
    </ligand>
</feature>
<keyword evidence="10 12" id="KW-0408">Iron</keyword>
<keyword evidence="4" id="KW-1003">Cell membrane</keyword>
<keyword evidence="3 12" id="KW-0813">Transport</keyword>